<evidence type="ECO:0000313" key="5">
    <source>
        <dbReference type="RefSeq" id="XP_010243818.1"/>
    </source>
</evidence>
<sequence>MIHGFRMKEQRLEKIEMGREQNQEKEGKDQHVIHIISEEVNKDRLASLQQRILQAPQLLNSLAGSRDCCIFRVPQSLIDINGQAYQPLIVSIGPYHRGEEHLKMIEEHKWRFLGSFLSRTQRSLEDYLTDLKKLEEKARKCYSETINLDSDEFVEMMVLDGCFAIELFRIVGKSVKASPNDPLFAMSWVLPFLLRDLLRLENQLPFFVLQRLFDLSEKENIGLSLVTLALLFFDYAFEFLDSAGRTLNDQVVIDKFNNLQGKHLLDLFRSSFISEAEEKLKNDTPKNKVAIPASQQKQMKKKKPKTQVIQCVTKLRKAGIQFKSVETGSFLDVEFRNGVLKMPKITMDDFMSSFILNCVAFEQCYKYCTTHITTYATLMDCLIDTTKDVGYLCDYNVIQNYFGTDAEVVGFFNNLGKDTTLDIQDCYLTKLFDDVNHYYYNNWHVYWASFKHTYFDTPWSFISAVAAVVLLLLTMAQTFFTVYPYFRPPN</sequence>
<dbReference type="PANTHER" id="PTHR31170:SF21">
    <property type="match status" value="1"/>
</dbReference>
<dbReference type="PANTHER" id="PTHR31170">
    <property type="entry name" value="BNAC04G53230D PROTEIN"/>
    <property type="match status" value="1"/>
</dbReference>
<gene>
    <name evidence="4 5" type="primary">LOC104587784</name>
</gene>
<keyword evidence="3" id="KW-1185">Reference proteome</keyword>
<dbReference type="Proteomes" id="UP000189703">
    <property type="component" value="Unplaced"/>
</dbReference>
<keyword evidence="1" id="KW-0175">Coiled coil</keyword>
<dbReference type="RefSeq" id="XP_010243818.1">
    <property type="nucleotide sequence ID" value="XM_010245516.2"/>
</dbReference>
<evidence type="ECO:0000313" key="3">
    <source>
        <dbReference type="Proteomes" id="UP000189703"/>
    </source>
</evidence>
<dbReference type="Pfam" id="PF03140">
    <property type="entry name" value="DUF247"/>
    <property type="match status" value="1"/>
</dbReference>
<evidence type="ECO:0000313" key="4">
    <source>
        <dbReference type="RefSeq" id="XP_010243811.1"/>
    </source>
</evidence>
<evidence type="ECO:0000256" key="1">
    <source>
        <dbReference type="SAM" id="Coils"/>
    </source>
</evidence>
<name>A0A1U7YTY6_NELNU</name>
<dbReference type="AlphaFoldDB" id="A0A1U7YTY6"/>
<organism evidence="3 5">
    <name type="scientific">Nelumbo nucifera</name>
    <name type="common">Sacred lotus</name>
    <dbReference type="NCBI Taxonomy" id="4432"/>
    <lineage>
        <taxon>Eukaryota</taxon>
        <taxon>Viridiplantae</taxon>
        <taxon>Streptophyta</taxon>
        <taxon>Embryophyta</taxon>
        <taxon>Tracheophyta</taxon>
        <taxon>Spermatophyta</taxon>
        <taxon>Magnoliopsida</taxon>
        <taxon>Proteales</taxon>
        <taxon>Nelumbonaceae</taxon>
        <taxon>Nelumbo</taxon>
    </lineage>
</organism>
<keyword evidence="2" id="KW-0472">Membrane</keyword>
<dbReference type="RefSeq" id="XP_010243811.1">
    <property type="nucleotide sequence ID" value="XM_010245509.2"/>
</dbReference>
<keyword evidence="2" id="KW-1133">Transmembrane helix</keyword>
<accession>A0A1U7YTY6</accession>
<dbReference type="OMA" id="HATIWDY"/>
<feature type="coiled-coil region" evidence="1">
    <location>
        <begin position="117"/>
        <end position="144"/>
    </location>
</feature>
<dbReference type="KEGG" id="nnu:104587784"/>
<evidence type="ECO:0000256" key="2">
    <source>
        <dbReference type="SAM" id="Phobius"/>
    </source>
</evidence>
<dbReference type="GeneID" id="104587784"/>
<feature type="transmembrane region" description="Helical" evidence="2">
    <location>
        <begin position="461"/>
        <end position="486"/>
    </location>
</feature>
<protein>
    <submittedName>
        <fullName evidence="4 5">UPF0481 protein At3g47200</fullName>
    </submittedName>
</protein>
<dbReference type="InterPro" id="IPR004158">
    <property type="entry name" value="DUF247_pln"/>
</dbReference>
<dbReference type="eggNOG" id="ENOG502QTXM">
    <property type="taxonomic scope" value="Eukaryota"/>
</dbReference>
<reference evidence="4 5" key="1">
    <citation type="submission" date="2025-04" db="UniProtKB">
        <authorList>
            <consortium name="RefSeq"/>
        </authorList>
    </citation>
    <scope>IDENTIFICATION</scope>
</reference>
<keyword evidence="2" id="KW-0812">Transmembrane</keyword>
<dbReference type="OrthoDB" id="658695at2759"/>
<proteinExistence type="predicted"/>